<proteinExistence type="predicted"/>
<organism evidence="1">
    <name type="scientific">Mesocestoides corti</name>
    <name type="common">Flatworm</name>
    <dbReference type="NCBI Taxonomy" id="53468"/>
    <lineage>
        <taxon>Eukaryota</taxon>
        <taxon>Metazoa</taxon>
        <taxon>Spiralia</taxon>
        <taxon>Lophotrochozoa</taxon>
        <taxon>Platyhelminthes</taxon>
        <taxon>Cestoda</taxon>
        <taxon>Eucestoda</taxon>
        <taxon>Cyclophyllidea</taxon>
        <taxon>Mesocestoididae</taxon>
        <taxon>Mesocestoides</taxon>
    </lineage>
</organism>
<dbReference type="WBParaSite" id="MCU_007894-RA">
    <property type="protein sequence ID" value="MCU_007894-RA"/>
    <property type="gene ID" value="MCU_007894"/>
</dbReference>
<evidence type="ECO:0000313" key="1">
    <source>
        <dbReference type="WBParaSite" id="MCU_007894-RA"/>
    </source>
</evidence>
<reference evidence="1" key="1">
    <citation type="submission" date="2019-11" db="UniProtKB">
        <authorList>
            <consortium name="WormBaseParasite"/>
        </authorList>
    </citation>
    <scope>IDENTIFICATION</scope>
</reference>
<name>A0A5K3FJR8_MESCO</name>
<sequence>MQQNDHIPGNFYILDCHDYQEIRCTCSSNTKPSTAKFLGPPLQQRILVPPVNNFVYPCDRYVTSGFSTGSDGAFQQATIHNLEVNASGPYGCEFPQTYQDIRTFGSGNVVSFATSHKNQSSPLKS</sequence>
<dbReference type="AlphaFoldDB" id="A0A5K3FJR8"/>
<protein>
    <submittedName>
        <fullName evidence="1">CUB domain-containing protein</fullName>
    </submittedName>
</protein>
<accession>A0A5K3FJR8</accession>